<dbReference type="SMART" id="SM00331">
    <property type="entry name" value="PP2C_SIG"/>
    <property type="match status" value="1"/>
</dbReference>
<dbReference type="SMART" id="SM00332">
    <property type="entry name" value="PP2Cc"/>
    <property type="match status" value="1"/>
</dbReference>
<name>A0A1G2DHH7_9BACT</name>
<dbReference type="PANTHER" id="PTHR47992">
    <property type="entry name" value="PROTEIN PHOSPHATASE"/>
    <property type="match status" value="1"/>
</dbReference>
<dbReference type="GO" id="GO:0004722">
    <property type="term" value="F:protein serine/threonine phosphatase activity"/>
    <property type="evidence" value="ECO:0007669"/>
    <property type="project" value="InterPro"/>
</dbReference>
<evidence type="ECO:0000256" key="1">
    <source>
        <dbReference type="SAM" id="MobiDB-lite"/>
    </source>
</evidence>
<dbReference type="CDD" id="cd00143">
    <property type="entry name" value="PP2Cc"/>
    <property type="match status" value="1"/>
</dbReference>
<dbReference type="InterPro" id="IPR036457">
    <property type="entry name" value="PPM-type-like_dom_sf"/>
</dbReference>
<feature type="region of interest" description="Disordered" evidence="1">
    <location>
        <begin position="425"/>
        <end position="454"/>
    </location>
</feature>
<feature type="compositionally biased region" description="Basic and acidic residues" evidence="1">
    <location>
        <begin position="559"/>
        <end position="568"/>
    </location>
</feature>
<protein>
    <recommendedName>
        <fullName evidence="2">PPM-type phosphatase domain-containing protein</fullName>
    </recommendedName>
</protein>
<feature type="region of interest" description="Disordered" evidence="1">
    <location>
        <begin position="1"/>
        <end position="23"/>
    </location>
</feature>
<dbReference type="Proteomes" id="UP000178636">
    <property type="component" value="Unassembled WGS sequence"/>
</dbReference>
<dbReference type="EMBL" id="MHLO01000020">
    <property type="protein sequence ID" value="OGZ12320.1"/>
    <property type="molecule type" value="Genomic_DNA"/>
</dbReference>
<feature type="compositionally biased region" description="Basic and acidic residues" evidence="1">
    <location>
        <begin position="133"/>
        <end position="153"/>
    </location>
</feature>
<proteinExistence type="predicted"/>
<feature type="region of interest" description="Disordered" evidence="1">
    <location>
        <begin position="488"/>
        <end position="516"/>
    </location>
</feature>
<comment type="caution">
    <text evidence="3">The sequence shown here is derived from an EMBL/GenBank/DDBJ whole genome shotgun (WGS) entry which is preliminary data.</text>
</comment>
<feature type="compositionally biased region" description="Gly residues" evidence="1">
    <location>
        <begin position="2032"/>
        <end position="2044"/>
    </location>
</feature>
<feature type="region of interest" description="Disordered" evidence="1">
    <location>
        <begin position="127"/>
        <end position="181"/>
    </location>
</feature>
<feature type="region of interest" description="Disordered" evidence="1">
    <location>
        <begin position="2032"/>
        <end position="2055"/>
    </location>
</feature>
<feature type="compositionally biased region" description="Low complexity" evidence="1">
    <location>
        <begin position="163"/>
        <end position="172"/>
    </location>
</feature>
<dbReference type="STRING" id="1798664.A3C93_03340"/>
<dbReference type="Pfam" id="PF13672">
    <property type="entry name" value="PP2C_2"/>
    <property type="match status" value="1"/>
</dbReference>
<reference evidence="3 4" key="1">
    <citation type="journal article" date="2016" name="Nat. Commun.">
        <title>Thousands of microbial genomes shed light on interconnected biogeochemical processes in an aquifer system.</title>
        <authorList>
            <person name="Anantharaman K."/>
            <person name="Brown C.T."/>
            <person name="Hug L.A."/>
            <person name="Sharon I."/>
            <person name="Castelle C.J."/>
            <person name="Probst A.J."/>
            <person name="Thomas B.C."/>
            <person name="Singh A."/>
            <person name="Wilkins M.J."/>
            <person name="Karaoz U."/>
            <person name="Brodie E.L."/>
            <person name="Williams K.H."/>
            <person name="Hubbard S.S."/>
            <person name="Banfield J.F."/>
        </authorList>
    </citation>
    <scope>NUCLEOTIDE SEQUENCE [LARGE SCALE GENOMIC DNA]</scope>
</reference>
<feature type="compositionally biased region" description="Basic and acidic residues" evidence="1">
    <location>
        <begin position="582"/>
        <end position="594"/>
    </location>
</feature>
<dbReference type="InterPro" id="IPR001932">
    <property type="entry name" value="PPM-type_phosphatase-like_dom"/>
</dbReference>
<sequence>MRAEEDALMQSLATKKEKGEITEEEVNESLELLVKKHNIERTTGMPFASDEAFDEFDRHAGGMEGDFAPDLELPLEQGKIYRFDGKEWVYMGFNKEGERILRREGDESGTSEELPLGGLEARSLFLDTSEGSPRGEDAADDDTTKETPPDAHHHSASAPPPSEIESVSAPAEGGAALEGDTEAAEHNAEIAQKLNLLGEAIQEQHDISNANKDARNTNDDAKKKWSNAERELRRLYKEAKALAIDLVGGEVLAPLVKLADASWVKIKPDEAKARPKEEQDAYFDADRRKRAFYNQLGAKNVNPKIAGSLYKRSLDRAKDLDWLAKELKEGNVEVLNKPQARGALEWHDVLVRRPDQAEAVLGEILPIVEQYRSLPPKEERPKKEVKEKKRPIERLLESLASGQDIDDGVLRSFIKGGRMTADERLNLETELERRKEKRKAEREGGEGEKRPSYSEYVRELVRDGKGETVPWDALEAHAKDPDVAAFMKAHPELAPKDDEKQNEKQSAKKVAKPTLSGKALADAIEAGKPIGVVAEEGWEIKAAARRGRTSAQPPPSTNVDERGKDVAERAPASLSVQSKSLASEKHPESNEDAVIEDKENGIFAVLDGMGGHAAGAVASTSARDAIHKALRGLSPKASLEDTTETIKEALQSASASLLEMGKADASLHGLGTTATILKINEGDNGERIAVVGNVGDSRAYVMHADGTFEQITQDDDIFGNLHEPLTAEEETSFRSKLNNETDRDALSEKERVLFGNRNRITQALGGEYVEPRIASVALRIGDKLLLTSDGIHDNLTQGELKTLLETTEGASDAPLSPVERIVAAAQKRSKEVDADGHPALRAKEDDMTAVLIDFAEEGSSSVVNEQEPGAASNEVLVQGANATEVLPEPPLTVSVGYENMLNEAGGLRSGEIVTWRSSTGTDFPNLKISGFSKDGAYVFTEGSSTGIPIAEVFPAQVTESGVSDEAPQISQDELRVTIEQYEAKADRTPEDESKLAALKAIYRLGEVDIATEALGTGVTPNEPTKTGPTPEAHEKLLAAARERVEEMKKQFGEGSVEVKDAVSDLYALQLTSIAKEEKKVVPVEVGEAARKAFDPERELALIARLPKGERREKLKEYKIKLIWQRKGIARAQAKAIAAIRKNPDMTDEEFMEHFGEEAKKYEASEAQRARAEVIFGKYKQKHEAVEKYYAQYPDPKDLFRAVFGIDAKGSVEIVKGPMTLCFRLKNEDFVNVYGGKRYSDDRAVSSETRKKAGLAGGFALHGSIIPELAGTLLVEKATLTNKIWGDPEAIRAHEEQHAINSLFQEDLRHDRQFEKETGAWELVLDAASPQEVREAFFKLLRARREGMENHGYASDEIFAYLRDGRSPKEIVKILTSNKLYDYFDKERKNIKEDLAGYRGERFTAEEKKMYDSVADEVFGKEYKERVGAGLEAYGDLKSMGFTSEGARGVLLHEPLVRWGKVVERLQTTENVLSESVAKGFEERFGIDQQDLINMEGFTKLSEGQQLLVLRNLEQITLLDVKKEARAIQKEEWGKTSALKKIWKQLYSFGMNPEHRVAELEQELLAKARKGEFATGEGSTKALAERLTDIEALVKVALEGPAVDVKEDGDLALAYVSEKDLFDSAEDPKITPEHRKLLEDFNQVASVFAGLPREWGYDTSELSRRDRRRYLEARDAYERARGGLSRLYRERFAEGGVTDPPGFAMRAMNAVDERVQLDQLFNTHPDAEKALEQIEDQSTILSAAKEFWKAKGAFILYGAAARGATVALLGTMPVVGAVLAYAGSAGVAGVVGKKIGEGEAKRLFKAKRADGRMSEEDLREEIEYGVSTFAERIAEAEAELAKTNLGEKDREEIQLQLATAKERLAKEGEIPKEKQKQKRKIKEYTDAAFFTDRIERLVEKLNNTGDAAGRGLLEQKVAQTVALMHEKFEAGLINFGGSSLEEHDERKGNVIANRLSFIQAMAFGRAFVVVDHDNVEMEFSRMIKLHEAKIDDVRKKEIVKAGKKAAMWRAGFALAGAGIADGVRQIMHFGDFGGASGTPQQGGSGTSVFEQHDADPDAYDPDAFTPQNFDKNIPSIVGRTPSPEELAALRGTGGVDDPLTANMDNHAALIVEMKKSPTPLSHERIAEILGRGAKAPATPPWLAPNEEIVPWDKPGLPKTGEAVQTYTVRAGDNFTNILKANVAELKGLPTSAQENAVQNLLKRLSPEELKEVGLDGDPNKLAVGQTIDLNRVAQFLHGKKVGGITIIERAGQLAGGAASEAPKPGVVGGAEFGKFIVTPEGKQWLGTPEGKAWDEVSRAFAENKNLSQDEITAILQKHGLPPDWGNFKISPEVAPQVTPEAAGADEIERLIREYEAKGAAPEGRALWGQLSESSKQEYVVEAIPRQMHEDMGKLFIRGPFEEWPKEWLSVRGRDAVELLSQTEKTVYRPLPRSTEEVASGYQWSIAEKIQKYINEHGLTREKGFIPHEKETVEEFVKRALGERVLREGPLPWVK</sequence>
<evidence type="ECO:0000313" key="4">
    <source>
        <dbReference type="Proteomes" id="UP000178636"/>
    </source>
</evidence>
<evidence type="ECO:0000313" key="3">
    <source>
        <dbReference type="EMBL" id="OGZ12320.1"/>
    </source>
</evidence>
<feature type="region of interest" description="Disordered" evidence="1">
    <location>
        <begin position="205"/>
        <end position="224"/>
    </location>
</feature>
<dbReference type="Gene3D" id="3.60.40.10">
    <property type="entry name" value="PPM-type phosphatase domain"/>
    <property type="match status" value="1"/>
</dbReference>
<dbReference type="InterPro" id="IPR015655">
    <property type="entry name" value="PP2C"/>
</dbReference>
<feature type="domain" description="PPM-type phosphatase" evidence="2">
    <location>
        <begin position="575"/>
        <end position="854"/>
    </location>
</feature>
<accession>A0A1G2DHH7</accession>
<dbReference type="PROSITE" id="PS51746">
    <property type="entry name" value="PPM_2"/>
    <property type="match status" value="1"/>
</dbReference>
<feature type="compositionally biased region" description="Basic and acidic residues" evidence="1">
    <location>
        <begin position="489"/>
        <end position="506"/>
    </location>
</feature>
<dbReference type="SUPFAM" id="SSF81606">
    <property type="entry name" value="PP2C-like"/>
    <property type="match status" value="1"/>
</dbReference>
<gene>
    <name evidence="3" type="ORF">A3C93_03340</name>
</gene>
<evidence type="ECO:0000259" key="2">
    <source>
        <dbReference type="PROSITE" id="PS51746"/>
    </source>
</evidence>
<organism evidence="3 4">
    <name type="scientific">Candidatus Lloydbacteria bacterium RIFCSPHIGHO2_02_FULL_54_17</name>
    <dbReference type="NCBI Taxonomy" id="1798664"/>
    <lineage>
        <taxon>Bacteria</taxon>
        <taxon>Candidatus Lloydiibacteriota</taxon>
    </lineage>
</organism>
<feature type="region of interest" description="Disordered" evidence="1">
    <location>
        <begin position="544"/>
        <end position="594"/>
    </location>
</feature>